<dbReference type="AlphaFoldDB" id="A0A9P0G0H4"/>
<keyword evidence="1" id="KW-0732">Signal</keyword>
<accession>A0A9P0G0H4</accession>
<dbReference type="Proteomes" id="UP001152759">
    <property type="component" value="Chromosome 4"/>
</dbReference>
<protein>
    <submittedName>
        <fullName evidence="2">Uncharacterized protein</fullName>
    </submittedName>
</protein>
<organism evidence="2 3">
    <name type="scientific">Bemisia tabaci</name>
    <name type="common">Sweetpotato whitefly</name>
    <name type="synonym">Aleurodes tabaci</name>
    <dbReference type="NCBI Taxonomy" id="7038"/>
    <lineage>
        <taxon>Eukaryota</taxon>
        <taxon>Metazoa</taxon>
        <taxon>Ecdysozoa</taxon>
        <taxon>Arthropoda</taxon>
        <taxon>Hexapoda</taxon>
        <taxon>Insecta</taxon>
        <taxon>Pterygota</taxon>
        <taxon>Neoptera</taxon>
        <taxon>Paraneoptera</taxon>
        <taxon>Hemiptera</taxon>
        <taxon>Sternorrhyncha</taxon>
        <taxon>Aleyrodoidea</taxon>
        <taxon>Aleyrodidae</taxon>
        <taxon>Aleyrodinae</taxon>
        <taxon>Bemisia</taxon>
    </lineage>
</organism>
<reference evidence="2" key="1">
    <citation type="submission" date="2021-12" db="EMBL/GenBank/DDBJ databases">
        <authorList>
            <person name="King R."/>
        </authorList>
    </citation>
    <scope>NUCLEOTIDE SEQUENCE</scope>
</reference>
<sequence length="211" mass="24447">MKPTCQWKQLALILVVLSALIPPNRGKGNGWPFMSLRNSNLKIQKGTLLLTGHSRLMLALDEKTLVRMPWRHRSNQKYTWLIKITLPVPETSISRAIRIEPAGFDPVRAVELAKLLLGKRLPYNKAKLQTEKDWIYYICFSRPPNPLCCTWCLQNRPLTNAEIEKGFYFKDPSGNLKRASELKPLPEAIEWEWSKENWSNKFTFPPDEISD</sequence>
<proteinExistence type="predicted"/>
<name>A0A9P0G0H4_BEMTA</name>
<gene>
    <name evidence="2" type="ORF">BEMITA_LOCUS7027</name>
</gene>
<evidence type="ECO:0000313" key="3">
    <source>
        <dbReference type="Proteomes" id="UP001152759"/>
    </source>
</evidence>
<evidence type="ECO:0000313" key="2">
    <source>
        <dbReference type="EMBL" id="CAH0770129.1"/>
    </source>
</evidence>
<evidence type="ECO:0000256" key="1">
    <source>
        <dbReference type="SAM" id="SignalP"/>
    </source>
</evidence>
<dbReference type="EMBL" id="OU963865">
    <property type="protein sequence ID" value="CAH0770129.1"/>
    <property type="molecule type" value="Genomic_DNA"/>
</dbReference>
<feature type="chain" id="PRO_5040387134" evidence="1">
    <location>
        <begin position="27"/>
        <end position="211"/>
    </location>
</feature>
<feature type="signal peptide" evidence="1">
    <location>
        <begin position="1"/>
        <end position="26"/>
    </location>
</feature>
<keyword evidence="3" id="KW-1185">Reference proteome</keyword>